<gene>
    <name evidence="2" type="ORF">DPMN_045236</name>
</gene>
<reference evidence="2" key="1">
    <citation type="journal article" date="2019" name="bioRxiv">
        <title>The Genome of the Zebra Mussel, Dreissena polymorpha: A Resource for Invasive Species Research.</title>
        <authorList>
            <person name="McCartney M.A."/>
            <person name="Auch B."/>
            <person name="Kono T."/>
            <person name="Mallez S."/>
            <person name="Zhang Y."/>
            <person name="Obille A."/>
            <person name="Becker A."/>
            <person name="Abrahante J.E."/>
            <person name="Garbe J."/>
            <person name="Badalamenti J.P."/>
            <person name="Herman A."/>
            <person name="Mangelson H."/>
            <person name="Liachko I."/>
            <person name="Sullivan S."/>
            <person name="Sone E.D."/>
            <person name="Koren S."/>
            <person name="Silverstein K.A.T."/>
            <person name="Beckman K.B."/>
            <person name="Gohl D.M."/>
        </authorList>
    </citation>
    <scope>NUCLEOTIDE SEQUENCE</scope>
    <source>
        <strain evidence="2">Duluth1</strain>
        <tissue evidence="2">Whole animal</tissue>
    </source>
</reference>
<evidence type="ECO:0000313" key="3">
    <source>
        <dbReference type="Proteomes" id="UP000828390"/>
    </source>
</evidence>
<sequence length="50" mass="5748">MKEGRKEGREGRRKEGRKKLQTGNYMLHLKYFGEHKNLTNQGKQGTVGDG</sequence>
<comment type="caution">
    <text evidence="2">The sequence shown here is derived from an EMBL/GenBank/DDBJ whole genome shotgun (WGS) entry which is preliminary data.</text>
</comment>
<reference evidence="2" key="2">
    <citation type="submission" date="2020-11" db="EMBL/GenBank/DDBJ databases">
        <authorList>
            <person name="McCartney M.A."/>
            <person name="Auch B."/>
            <person name="Kono T."/>
            <person name="Mallez S."/>
            <person name="Becker A."/>
            <person name="Gohl D.M."/>
            <person name="Silverstein K.A.T."/>
            <person name="Koren S."/>
            <person name="Bechman K.B."/>
            <person name="Herman A."/>
            <person name="Abrahante J.E."/>
            <person name="Garbe J."/>
        </authorList>
    </citation>
    <scope>NUCLEOTIDE SEQUENCE</scope>
    <source>
        <strain evidence="2">Duluth1</strain>
        <tissue evidence="2">Whole animal</tissue>
    </source>
</reference>
<dbReference type="EMBL" id="JAIWYP010000011">
    <property type="protein sequence ID" value="KAH3738598.1"/>
    <property type="molecule type" value="Genomic_DNA"/>
</dbReference>
<accession>A0A9D4D3Z3</accession>
<proteinExistence type="predicted"/>
<name>A0A9D4D3Z3_DREPO</name>
<dbReference type="AlphaFoldDB" id="A0A9D4D3Z3"/>
<evidence type="ECO:0000256" key="1">
    <source>
        <dbReference type="SAM" id="MobiDB-lite"/>
    </source>
</evidence>
<evidence type="ECO:0000313" key="2">
    <source>
        <dbReference type="EMBL" id="KAH3738598.1"/>
    </source>
</evidence>
<organism evidence="2 3">
    <name type="scientific">Dreissena polymorpha</name>
    <name type="common">Zebra mussel</name>
    <name type="synonym">Mytilus polymorpha</name>
    <dbReference type="NCBI Taxonomy" id="45954"/>
    <lineage>
        <taxon>Eukaryota</taxon>
        <taxon>Metazoa</taxon>
        <taxon>Spiralia</taxon>
        <taxon>Lophotrochozoa</taxon>
        <taxon>Mollusca</taxon>
        <taxon>Bivalvia</taxon>
        <taxon>Autobranchia</taxon>
        <taxon>Heteroconchia</taxon>
        <taxon>Euheterodonta</taxon>
        <taxon>Imparidentia</taxon>
        <taxon>Neoheterodontei</taxon>
        <taxon>Myida</taxon>
        <taxon>Dreissenoidea</taxon>
        <taxon>Dreissenidae</taxon>
        <taxon>Dreissena</taxon>
    </lineage>
</organism>
<feature type="compositionally biased region" description="Basic and acidic residues" evidence="1">
    <location>
        <begin position="1"/>
        <end position="13"/>
    </location>
</feature>
<feature type="region of interest" description="Disordered" evidence="1">
    <location>
        <begin position="1"/>
        <end position="23"/>
    </location>
</feature>
<dbReference type="Proteomes" id="UP000828390">
    <property type="component" value="Unassembled WGS sequence"/>
</dbReference>
<keyword evidence="3" id="KW-1185">Reference proteome</keyword>
<protein>
    <submittedName>
        <fullName evidence="2">Uncharacterized protein</fullName>
    </submittedName>
</protein>